<protein>
    <submittedName>
        <fullName evidence="2">Uncharacterized protein</fullName>
    </submittedName>
</protein>
<keyword evidence="1" id="KW-0812">Transmembrane</keyword>
<dbReference type="RefSeq" id="WP_216151017.1">
    <property type="nucleotide sequence ID" value="NZ_JAHLDV010000053.1"/>
</dbReference>
<keyword evidence="1" id="KW-0472">Membrane</keyword>
<sequence>MFLATMFAILGVGFIIIGYLDKISNIRQSEGITNLLEGLNRNNDGSRKQNILDETLPPLK</sequence>
<name>A0ABS6BXC4_9CLOT</name>
<dbReference type="Proteomes" id="UP000776252">
    <property type="component" value="Unassembled WGS sequence"/>
</dbReference>
<keyword evidence="1" id="KW-1133">Transmembrane helix</keyword>
<gene>
    <name evidence="2" type="ORF">KPL37_16115</name>
</gene>
<reference evidence="2 3" key="1">
    <citation type="submission" date="2021-06" db="EMBL/GenBank/DDBJ databases">
        <title>Clostridia strains as spoilage organisms.</title>
        <authorList>
            <person name="Wambui J."/>
            <person name="Stephan R."/>
            <person name="Stevens M.J.A."/>
        </authorList>
    </citation>
    <scope>NUCLEOTIDE SEQUENCE [LARGE SCALE GENOMIC DNA]</scope>
    <source>
        <strain evidence="2 3">DSM 14204</strain>
    </source>
</reference>
<feature type="transmembrane region" description="Helical" evidence="1">
    <location>
        <begin position="6"/>
        <end position="23"/>
    </location>
</feature>
<proteinExistence type="predicted"/>
<organism evidence="2 3">
    <name type="scientific">Clostridium frigoris</name>
    <dbReference type="NCBI Taxonomy" id="205327"/>
    <lineage>
        <taxon>Bacteria</taxon>
        <taxon>Bacillati</taxon>
        <taxon>Bacillota</taxon>
        <taxon>Clostridia</taxon>
        <taxon>Eubacteriales</taxon>
        <taxon>Clostridiaceae</taxon>
        <taxon>Clostridium</taxon>
    </lineage>
</organism>
<evidence type="ECO:0000313" key="2">
    <source>
        <dbReference type="EMBL" id="MBU3161244.1"/>
    </source>
</evidence>
<evidence type="ECO:0000313" key="3">
    <source>
        <dbReference type="Proteomes" id="UP000776252"/>
    </source>
</evidence>
<accession>A0ABS6BXC4</accession>
<evidence type="ECO:0000256" key="1">
    <source>
        <dbReference type="SAM" id="Phobius"/>
    </source>
</evidence>
<keyword evidence="3" id="KW-1185">Reference proteome</keyword>
<comment type="caution">
    <text evidence="2">The sequence shown here is derived from an EMBL/GenBank/DDBJ whole genome shotgun (WGS) entry which is preliminary data.</text>
</comment>
<dbReference type="EMBL" id="JAHLDV010000053">
    <property type="protein sequence ID" value="MBU3161244.1"/>
    <property type="molecule type" value="Genomic_DNA"/>
</dbReference>